<dbReference type="InterPro" id="IPR035992">
    <property type="entry name" value="Ricin_B-like_lectins"/>
</dbReference>
<dbReference type="SMART" id="SM00458">
    <property type="entry name" value="RICIN"/>
    <property type="match status" value="1"/>
</dbReference>
<evidence type="ECO:0000313" key="3">
    <source>
        <dbReference type="EMBL" id="MBG6136545.1"/>
    </source>
</evidence>
<dbReference type="EMBL" id="JADOUF010000001">
    <property type="protein sequence ID" value="MBG6136545.1"/>
    <property type="molecule type" value="Genomic_DNA"/>
</dbReference>
<dbReference type="AlphaFoldDB" id="A0A8J7KFS0"/>
<reference evidence="3" key="1">
    <citation type="submission" date="2020-11" db="EMBL/GenBank/DDBJ databases">
        <title>Sequencing the genomes of 1000 actinobacteria strains.</title>
        <authorList>
            <person name="Klenk H.-P."/>
        </authorList>
    </citation>
    <scope>NUCLEOTIDE SEQUENCE</scope>
    <source>
        <strain evidence="3">DSM 45356</strain>
    </source>
</reference>
<evidence type="ECO:0000313" key="4">
    <source>
        <dbReference type="Proteomes" id="UP000622552"/>
    </source>
</evidence>
<sequence>MPAIPSQPTFAAAFARRPAAPRRGLLPGTRVWVTLAAAAGLAAVVALAPPLPRGEDTPSRPRAAAQPVPISGSPRTPAKSSPRTRPPTATPTPAAAQPASPAPGGQQPAPPDAPTAPRTSAPQQPPAPAPAVPGRAIVGVQSRLCLSATVGTDGTALVLATCDNSPAQHWEALADGTIRSVGMCMDAAWGSTADLTTVQAASCTGNRAQQFRLNPSNDLVNVQADKCADVYNRATAPGSPVKLWPCNGQDNQKWFWR</sequence>
<dbReference type="Proteomes" id="UP000622552">
    <property type="component" value="Unassembled WGS sequence"/>
</dbReference>
<dbReference type="Pfam" id="PF00652">
    <property type="entry name" value="Ricin_B_lectin"/>
    <property type="match status" value="1"/>
</dbReference>
<dbReference type="RefSeq" id="WP_197003508.1">
    <property type="nucleotide sequence ID" value="NZ_BONS01000015.1"/>
</dbReference>
<feature type="region of interest" description="Disordered" evidence="1">
    <location>
        <begin position="50"/>
        <end position="133"/>
    </location>
</feature>
<evidence type="ECO:0000256" key="1">
    <source>
        <dbReference type="SAM" id="MobiDB-lite"/>
    </source>
</evidence>
<comment type="caution">
    <text evidence="3">The sequence shown here is derived from an EMBL/GenBank/DDBJ whole genome shotgun (WGS) entry which is preliminary data.</text>
</comment>
<protein>
    <recommendedName>
        <fullName evidence="2">Ricin B lectin domain-containing protein</fullName>
    </recommendedName>
</protein>
<keyword evidence="4" id="KW-1185">Reference proteome</keyword>
<dbReference type="InterPro" id="IPR000772">
    <property type="entry name" value="Ricin_B_lectin"/>
</dbReference>
<organism evidence="3 4">
    <name type="scientific">Longispora fulva</name>
    <dbReference type="NCBI Taxonomy" id="619741"/>
    <lineage>
        <taxon>Bacteria</taxon>
        <taxon>Bacillati</taxon>
        <taxon>Actinomycetota</taxon>
        <taxon>Actinomycetes</taxon>
        <taxon>Micromonosporales</taxon>
        <taxon>Micromonosporaceae</taxon>
        <taxon>Longispora</taxon>
    </lineage>
</organism>
<name>A0A8J7KFS0_9ACTN</name>
<dbReference type="PROSITE" id="PS50231">
    <property type="entry name" value="RICIN_B_LECTIN"/>
    <property type="match status" value="1"/>
</dbReference>
<proteinExistence type="predicted"/>
<feature type="compositionally biased region" description="Low complexity" evidence="1">
    <location>
        <begin position="91"/>
        <end position="107"/>
    </location>
</feature>
<evidence type="ECO:0000259" key="2">
    <source>
        <dbReference type="SMART" id="SM00458"/>
    </source>
</evidence>
<gene>
    <name evidence="3" type="ORF">IW245_002739</name>
</gene>
<feature type="domain" description="Ricin B lectin" evidence="2">
    <location>
        <begin position="132"/>
        <end position="257"/>
    </location>
</feature>
<dbReference type="Gene3D" id="2.80.10.50">
    <property type="match status" value="2"/>
</dbReference>
<dbReference type="SUPFAM" id="SSF50370">
    <property type="entry name" value="Ricin B-like lectins"/>
    <property type="match status" value="1"/>
</dbReference>
<accession>A0A8J7KFS0</accession>